<dbReference type="EMBL" id="QEKH01000018">
    <property type="protein sequence ID" value="PVY40052.1"/>
    <property type="molecule type" value="Genomic_DNA"/>
</dbReference>
<dbReference type="AlphaFoldDB" id="A0A2U1AUI1"/>
<evidence type="ECO:0000256" key="3">
    <source>
        <dbReference type="ARBA" id="ARBA00022448"/>
    </source>
</evidence>
<evidence type="ECO:0000313" key="9">
    <source>
        <dbReference type="Proteomes" id="UP000245959"/>
    </source>
</evidence>
<keyword evidence="4" id="KW-1134">Transmembrane beta strand</keyword>
<dbReference type="Pfam" id="PF02321">
    <property type="entry name" value="OEP"/>
    <property type="match status" value="2"/>
</dbReference>
<gene>
    <name evidence="8" type="ORF">C8D82_11851</name>
</gene>
<organism evidence="8 9">
    <name type="scientific">Victivallis vadensis</name>
    <dbReference type="NCBI Taxonomy" id="172901"/>
    <lineage>
        <taxon>Bacteria</taxon>
        <taxon>Pseudomonadati</taxon>
        <taxon>Lentisphaerota</taxon>
        <taxon>Lentisphaeria</taxon>
        <taxon>Victivallales</taxon>
        <taxon>Victivallaceae</taxon>
        <taxon>Victivallis</taxon>
    </lineage>
</organism>
<evidence type="ECO:0000313" key="8">
    <source>
        <dbReference type="EMBL" id="PVY40052.1"/>
    </source>
</evidence>
<comment type="subcellular location">
    <subcellularLocation>
        <location evidence="1">Cell outer membrane</location>
    </subcellularLocation>
</comment>
<protein>
    <submittedName>
        <fullName evidence="8">Outer membrane protein TolC</fullName>
    </submittedName>
</protein>
<accession>A0A2U1AUI1</accession>
<dbReference type="SUPFAM" id="SSF56954">
    <property type="entry name" value="Outer membrane efflux proteins (OEP)"/>
    <property type="match status" value="1"/>
</dbReference>
<dbReference type="GO" id="GO:0009279">
    <property type="term" value="C:cell outer membrane"/>
    <property type="evidence" value="ECO:0007669"/>
    <property type="project" value="UniProtKB-SubCell"/>
</dbReference>
<dbReference type="Proteomes" id="UP000245959">
    <property type="component" value="Unassembled WGS sequence"/>
</dbReference>
<evidence type="ECO:0000256" key="6">
    <source>
        <dbReference type="ARBA" id="ARBA00023136"/>
    </source>
</evidence>
<reference evidence="8 9" key="1">
    <citation type="submission" date="2018-04" db="EMBL/GenBank/DDBJ databases">
        <title>Genomic Encyclopedia of Type Strains, Phase IV (KMG-IV): sequencing the most valuable type-strain genomes for metagenomic binning, comparative biology and taxonomic classification.</title>
        <authorList>
            <person name="Goeker M."/>
        </authorList>
    </citation>
    <scope>NUCLEOTIDE SEQUENCE [LARGE SCALE GENOMIC DNA]</scope>
    <source>
        <strain evidence="8 9">DSM 14823</strain>
    </source>
</reference>
<comment type="caution">
    <text evidence="8">The sequence shown here is derived from an EMBL/GenBank/DDBJ whole genome shotgun (WGS) entry which is preliminary data.</text>
</comment>
<evidence type="ECO:0000256" key="5">
    <source>
        <dbReference type="ARBA" id="ARBA00022692"/>
    </source>
</evidence>
<dbReference type="GO" id="GO:0015562">
    <property type="term" value="F:efflux transmembrane transporter activity"/>
    <property type="evidence" value="ECO:0007669"/>
    <property type="project" value="InterPro"/>
</dbReference>
<dbReference type="RefSeq" id="WP_116884472.1">
    <property type="nucleotide sequence ID" value="NZ_CABMMC010000095.1"/>
</dbReference>
<evidence type="ECO:0000256" key="1">
    <source>
        <dbReference type="ARBA" id="ARBA00004442"/>
    </source>
</evidence>
<dbReference type="GO" id="GO:1990281">
    <property type="term" value="C:efflux pump complex"/>
    <property type="evidence" value="ECO:0007669"/>
    <property type="project" value="TreeGrafter"/>
</dbReference>
<comment type="similarity">
    <text evidence="2">Belongs to the outer membrane factor (OMF) (TC 1.B.17) family.</text>
</comment>
<dbReference type="PANTHER" id="PTHR30026:SF20">
    <property type="entry name" value="OUTER MEMBRANE PROTEIN TOLC"/>
    <property type="match status" value="1"/>
</dbReference>
<keyword evidence="6" id="KW-0472">Membrane</keyword>
<dbReference type="InterPro" id="IPR051906">
    <property type="entry name" value="TolC-like"/>
</dbReference>
<dbReference type="GeneID" id="78295766"/>
<evidence type="ECO:0000256" key="2">
    <source>
        <dbReference type="ARBA" id="ARBA00007613"/>
    </source>
</evidence>
<keyword evidence="7" id="KW-0998">Cell outer membrane</keyword>
<evidence type="ECO:0000256" key="7">
    <source>
        <dbReference type="ARBA" id="ARBA00023237"/>
    </source>
</evidence>
<proteinExistence type="inferred from homology"/>
<dbReference type="GO" id="GO:0015288">
    <property type="term" value="F:porin activity"/>
    <property type="evidence" value="ECO:0007669"/>
    <property type="project" value="TreeGrafter"/>
</dbReference>
<sequence>MKRYWIVLGAIAGLLVSGCREAPLAETLEEIREQYAADPEWRAFDGVTTLTPALAQKIAERNNPDFEATLYAVNAARMRYYQAVGAYSPEISGRFEIGQNILDRDHIVNPLPTTVPYTNRFNVGASLRASWLLFDGLARELNVLASRSEYRISGSRRENVLRVLKRSVAFAYYDVLLAGEMEAIAESDIKFQESCLQQASVRFNSGFIAKGDWLGFKIDLNRARTMRVQARQQREVARYALAALMGYPDGRLPPGLKLIPIADAIRKPELELEFYLNEALARRPDLRAMREAIDAARYRKYAGLSAFSPVVNAYGTVGYQRKEDWMRGYDFSRSSWDNYNYGYGITADWLIFNGLQRYNRYRELRELYEESRLQFAQTQLQVLNEVETAYTIYRSSAEIAELYRQTMDWVFEQRNLVVVEYWAGNVTITRLRGAQNDLISAEGGLAVSLIEMCKANAQLIAAVNGEVELAPLHNPETIPVLDKMFDRLEEKFGE</sequence>
<dbReference type="Gene3D" id="1.20.1600.10">
    <property type="entry name" value="Outer membrane efflux proteins (OEP)"/>
    <property type="match status" value="1"/>
</dbReference>
<keyword evidence="5" id="KW-0812">Transmembrane</keyword>
<keyword evidence="9" id="KW-1185">Reference proteome</keyword>
<dbReference type="InterPro" id="IPR003423">
    <property type="entry name" value="OMP_efflux"/>
</dbReference>
<keyword evidence="3" id="KW-0813">Transport</keyword>
<dbReference type="OrthoDB" id="367883at2"/>
<name>A0A2U1AUI1_9BACT</name>
<evidence type="ECO:0000256" key="4">
    <source>
        <dbReference type="ARBA" id="ARBA00022452"/>
    </source>
</evidence>
<dbReference type="PROSITE" id="PS51257">
    <property type="entry name" value="PROKAR_LIPOPROTEIN"/>
    <property type="match status" value="1"/>
</dbReference>
<dbReference type="PANTHER" id="PTHR30026">
    <property type="entry name" value="OUTER MEMBRANE PROTEIN TOLC"/>
    <property type="match status" value="1"/>
</dbReference>